<dbReference type="OMA" id="EENSPYY"/>
<evidence type="ECO:0000313" key="10">
    <source>
        <dbReference type="EMBL" id="KDB25325.1"/>
    </source>
</evidence>
<dbReference type="PROSITE" id="PS50011">
    <property type="entry name" value="PROTEIN_KINASE_DOM"/>
    <property type="match status" value="1"/>
</dbReference>
<proteinExistence type="predicted"/>
<dbReference type="InterPro" id="IPR051334">
    <property type="entry name" value="SRPK"/>
</dbReference>
<dbReference type="InterPro" id="IPR000719">
    <property type="entry name" value="Prot_kinase_dom"/>
</dbReference>
<dbReference type="GO" id="GO:0004674">
    <property type="term" value="F:protein serine/threonine kinase activity"/>
    <property type="evidence" value="ECO:0007669"/>
    <property type="project" value="UniProtKB-KW"/>
</dbReference>
<feature type="domain" description="Protein kinase" evidence="9">
    <location>
        <begin position="63"/>
        <end position="423"/>
    </location>
</feature>
<dbReference type="InterPro" id="IPR011009">
    <property type="entry name" value="Kinase-like_dom_sf"/>
</dbReference>
<dbReference type="PANTHER" id="PTHR47634:SF9">
    <property type="entry name" value="PROTEIN KINASE DOMAIN-CONTAINING PROTEIN-RELATED"/>
    <property type="match status" value="1"/>
</dbReference>
<dbReference type="AlphaFoldDB" id="A0A059JBU7"/>
<evidence type="ECO:0000313" key="11">
    <source>
        <dbReference type="Proteomes" id="UP000024533"/>
    </source>
</evidence>
<organism evidence="10 11">
    <name type="scientific">Trichophyton interdigitale (strain MR816)</name>
    <dbReference type="NCBI Taxonomy" id="1215338"/>
    <lineage>
        <taxon>Eukaryota</taxon>
        <taxon>Fungi</taxon>
        <taxon>Dikarya</taxon>
        <taxon>Ascomycota</taxon>
        <taxon>Pezizomycotina</taxon>
        <taxon>Eurotiomycetes</taxon>
        <taxon>Eurotiomycetidae</taxon>
        <taxon>Onygenales</taxon>
        <taxon>Arthrodermataceae</taxon>
        <taxon>Trichophyton</taxon>
    </lineage>
</organism>
<evidence type="ECO:0000256" key="3">
    <source>
        <dbReference type="ARBA" id="ARBA00022679"/>
    </source>
</evidence>
<dbReference type="Pfam" id="PF00069">
    <property type="entry name" value="Pkinase"/>
    <property type="match status" value="1"/>
</dbReference>
<dbReference type="SUPFAM" id="SSF56112">
    <property type="entry name" value="Protein kinase-like (PK-like)"/>
    <property type="match status" value="1"/>
</dbReference>
<dbReference type="OrthoDB" id="5979581at2759"/>
<reference evidence="10 11" key="1">
    <citation type="submission" date="2014-02" db="EMBL/GenBank/DDBJ databases">
        <title>The Genome Sequence of Trichophyton interdigitale MR816.</title>
        <authorList>
            <consortium name="The Broad Institute Genomics Platform"/>
            <person name="Cuomo C.A."/>
            <person name="White T.C."/>
            <person name="Graser Y."/>
            <person name="Martinez-Rossi N."/>
            <person name="Heitman J."/>
            <person name="Young S.K."/>
            <person name="Zeng Q."/>
            <person name="Gargeya S."/>
            <person name="Abouelleil A."/>
            <person name="Alvarado L."/>
            <person name="Chapman S.B."/>
            <person name="Gainer-Dewar J."/>
            <person name="Goldberg J."/>
            <person name="Griggs A."/>
            <person name="Gujja S."/>
            <person name="Hansen M."/>
            <person name="Howarth C."/>
            <person name="Imamovic A."/>
            <person name="Larimer J."/>
            <person name="Martinez D."/>
            <person name="Murphy C."/>
            <person name="Pearson M.D."/>
            <person name="Persinoti G."/>
            <person name="Poon T."/>
            <person name="Priest M."/>
            <person name="Roberts A.D."/>
            <person name="Saif S."/>
            <person name="Shea T.D."/>
            <person name="Sykes S.N."/>
            <person name="Wortman J."/>
            <person name="Nusbaum C."/>
            <person name="Birren B."/>
        </authorList>
    </citation>
    <scope>NUCLEOTIDE SEQUENCE [LARGE SCALE GENOMIC DNA]</scope>
    <source>
        <strain evidence="10 11">MR816</strain>
    </source>
</reference>
<evidence type="ECO:0000256" key="2">
    <source>
        <dbReference type="ARBA" id="ARBA00022527"/>
    </source>
</evidence>
<dbReference type="GO" id="GO:0005524">
    <property type="term" value="F:ATP binding"/>
    <property type="evidence" value="ECO:0007669"/>
    <property type="project" value="UniProtKB-KW"/>
</dbReference>
<evidence type="ECO:0000256" key="4">
    <source>
        <dbReference type="ARBA" id="ARBA00022741"/>
    </source>
</evidence>
<keyword evidence="6" id="KW-0067">ATP-binding</keyword>
<evidence type="ECO:0000256" key="6">
    <source>
        <dbReference type="ARBA" id="ARBA00022840"/>
    </source>
</evidence>
<keyword evidence="11" id="KW-1185">Reference proteome</keyword>
<evidence type="ECO:0000256" key="1">
    <source>
        <dbReference type="ARBA" id="ARBA00012513"/>
    </source>
</evidence>
<dbReference type="GO" id="GO:0050684">
    <property type="term" value="P:regulation of mRNA processing"/>
    <property type="evidence" value="ECO:0007669"/>
    <property type="project" value="TreeGrafter"/>
</dbReference>
<dbReference type="Gene3D" id="3.30.200.20">
    <property type="entry name" value="Phosphorylase Kinase, domain 1"/>
    <property type="match status" value="1"/>
</dbReference>
<evidence type="ECO:0000256" key="5">
    <source>
        <dbReference type="ARBA" id="ARBA00022777"/>
    </source>
</evidence>
<keyword evidence="4" id="KW-0547">Nucleotide-binding</keyword>
<sequence length="430" mass="50015">MLRTSLKSHLCPIQVLRHRPWPPSTAIPSKLSLTQPLEEENSPYYDPYCFYPTKLGEVLHGRYQIVNKLGHGSRATVWLARDLYQWRWLKEKFVAVKINSNNDTRKIPGDSEVDILYQISAANPKHTGWNFIRQLLDTFPLENPTSKKSHSCLVFEPLRESLGRYCRRWERGVMPPEIFRIVLQMILQALDYLHSECHVIHTDSDLKPDNIMVKLEDTTLLSQSALEEYTNPLPQKHYEDGRIIYRSRRNYGPLKRITGLIEILDFDLSVRGDAPVSHDGCIQAEVYRAPEVVLDKGYSYSADIWSLGVMLWDFLEGRTLFQDVDPLHVEEYDDERHLALITALLGPAPKDLLDNGKRTSMFYKPDGTLQNPSLIPEDFTFQNTICNMSGERKRRFIDFVQRMIKWRPEERSTAKELLSDPWLHGDFLNE</sequence>
<evidence type="ECO:0000256" key="7">
    <source>
        <dbReference type="ARBA" id="ARBA00047899"/>
    </source>
</evidence>
<dbReference type="STRING" id="1215338.A0A059JBU7"/>
<keyword evidence="3" id="KW-0808">Transferase</keyword>
<name>A0A059JBU7_TRIIM</name>
<comment type="catalytic activity">
    <reaction evidence="7">
        <text>L-threonyl-[protein] + ATP = O-phospho-L-threonyl-[protein] + ADP + H(+)</text>
        <dbReference type="Rhea" id="RHEA:46608"/>
        <dbReference type="Rhea" id="RHEA-COMP:11060"/>
        <dbReference type="Rhea" id="RHEA-COMP:11605"/>
        <dbReference type="ChEBI" id="CHEBI:15378"/>
        <dbReference type="ChEBI" id="CHEBI:30013"/>
        <dbReference type="ChEBI" id="CHEBI:30616"/>
        <dbReference type="ChEBI" id="CHEBI:61977"/>
        <dbReference type="ChEBI" id="CHEBI:456216"/>
        <dbReference type="EC" id="2.7.11.1"/>
    </reaction>
</comment>
<keyword evidence="2" id="KW-0723">Serine/threonine-protein kinase</keyword>
<comment type="caution">
    <text evidence="10">The sequence shown here is derived from an EMBL/GenBank/DDBJ whole genome shotgun (WGS) entry which is preliminary data.</text>
</comment>
<gene>
    <name evidence="10" type="ORF">H109_02841</name>
</gene>
<evidence type="ECO:0000256" key="8">
    <source>
        <dbReference type="ARBA" id="ARBA00048679"/>
    </source>
</evidence>
<accession>A0A059JBU7</accession>
<dbReference type="EMBL" id="AOKY01000208">
    <property type="protein sequence ID" value="KDB25325.1"/>
    <property type="molecule type" value="Genomic_DNA"/>
</dbReference>
<dbReference type="SMART" id="SM00220">
    <property type="entry name" value="S_TKc"/>
    <property type="match status" value="1"/>
</dbReference>
<protein>
    <recommendedName>
        <fullName evidence="1">non-specific serine/threonine protein kinase</fullName>
        <ecNumber evidence="1">2.7.11.1</ecNumber>
    </recommendedName>
</protein>
<comment type="catalytic activity">
    <reaction evidence="8">
        <text>L-seryl-[protein] + ATP = O-phospho-L-seryl-[protein] + ADP + H(+)</text>
        <dbReference type="Rhea" id="RHEA:17989"/>
        <dbReference type="Rhea" id="RHEA-COMP:9863"/>
        <dbReference type="Rhea" id="RHEA-COMP:11604"/>
        <dbReference type="ChEBI" id="CHEBI:15378"/>
        <dbReference type="ChEBI" id="CHEBI:29999"/>
        <dbReference type="ChEBI" id="CHEBI:30616"/>
        <dbReference type="ChEBI" id="CHEBI:83421"/>
        <dbReference type="ChEBI" id="CHEBI:456216"/>
        <dbReference type="EC" id="2.7.11.1"/>
    </reaction>
</comment>
<dbReference type="PANTHER" id="PTHR47634">
    <property type="entry name" value="PROTEIN KINASE DOMAIN-CONTAINING PROTEIN-RELATED"/>
    <property type="match status" value="1"/>
</dbReference>
<dbReference type="GO" id="GO:0000245">
    <property type="term" value="P:spliceosomal complex assembly"/>
    <property type="evidence" value="ECO:0007669"/>
    <property type="project" value="TreeGrafter"/>
</dbReference>
<dbReference type="HOGENOM" id="CLU_000288_81_1_1"/>
<evidence type="ECO:0000259" key="9">
    <source>
        <dbReference type="PROSITE" id="PS50011"/>
    </source>
</evidence>
<dbReference type="EC" id="2.7.11.1" evidence="1"/>
<dbReference type="Proteomes" id="UP000024533">
    <property type="component" value="Unassembled WGS sequence"/>
</dbReference>
<keyword evidence="5 10" id="KW-0418">Kinase</keyword>
<dbReference type="Gene3D" id="1.10.510.10">
    <property type="entry name" value="Transferase(Phosphotransferase) domain 1"/>
    <property type="match status" value="1"/>
</dbReference>